<proteinExistence type="predicted"/>
<evidence type="ECO:0000313" key="2">
    <source>
        <dbReference type="EMBL" id="KAK3345906.1"/>
    </source>
</evidence>
<dbReference type="AlphaFoldDB" id="A0AAJ0HA93"/>
<sequence>MAPMNIKTAAGPRPFWEGLDPDKPEPLDKIIAALHCYHVRPPAGGQLRFTFTVDKDDYHRIHRGFPELKKLAAAIRTEIPFEFDPSTGKLTTMDAKVALMDLKAHVYYLVASGIESARRLPEPVGLLARKVRLGHDENCLHGFYTAVNSHKNIANATSIFVFATAGNHKGTGTYAQYFIKYPETMRTVVAVNLGLPDNLDSDRAVRRLAKFSFVSVFAVVDGKVKAVVQREPLSTPGANHHLHHRPANITIPYSEILSSLRGTFAGFVDDKPTNGPVLGGGGSSRSNLGSGNKHSFSTLAGGGGSRSNLGSGNKHSLSTLGNGNKPSFSTLVGGNKHFFSTLGSGNKPSFSTLIGGNKHLSTLGSGNKPSFSTLAGGNKHCFSTLAGPKTLLTRMGGGHQGAAMFRPRRLGRISATRLDGDKVHHCENATPWAR</sequence>
<comment type="caution">
    <text evidence="2">The sequence shown here is derived from an EMBL/GenBank/DDBJ whole genome shotgun (WGS) entry which is preliminary data.</text>
</comment>
<evidence type="ECO:0000256" key="1">
    <source>
        <dbReference type="SAM" id="MobiDB-lite"/>
    </source>
</evidence>
<reference evidence="2" key="1">
    <citation type="journal article" date="2023" name="Mol. Phylogenet. Evol.">
        <title>Genome-scale phylogeny and comparative genomics of the fungal order Sordariales.</title>
        <authorList>
            <person name="Hensen N."/>
            <person name="Bonometti L."/>
            <person name="Westerberg I."/>
            <person name="Brannstrom I.O."/>
            <person name="Guillou S."/>
            <person name="Cros-Aarteil S."/>
            <person name="Calhoun S."/>
            <person name="Haridas S."/>
            <person name="Kuo A."/>
            <person name="Mondo S."/>
            <person name="Pangilinan J."/>
            <person name="Riley R."/>
            <person name="LaButti K."/>
            <person name="Andreopoulos B."/>
            <person name="Lipzen A."/>
            <person name="Chen C."/>
            <person name="Yan M."/>
            <person name="Daum C."/>
            <person name="Ng V."/>
            <person name="Clum A."/>
            <person name="Steindorff A."/>
            <person name="Ohm R.A."/>
            <person name="Martin F."/>
            <person name="Silar P."/>
            <person name="Natvig D.O."/>
            <person name="Lalanne C."/>
            <person name="Gautier V."/>
            <person name="Ament-Velasquez S.L."/>
            <person name="Kruys A."/>
            <person name="Hutchinson M.I."/>
            <person name="Powell A.J."/>
            <person name="Barry K."/>
            <person name="Miller A.N."/>
            <person name="Grigoriev I.V."/>
            <person name="Debuchy R."/>
            <person name="Gladieux P."/>
            <person name="Hiltunen Thoren M."/>
            <person name="Johannesson H."/>
        </authorList>
    </citation>
    <scope>NUCLEOTIDE SEQUENCE</scope>
    <source>
        <strain evidence="2">CBS 955.72</strain>
    </source>
</reference>
<name>A0AAJ0HA93_9PEZI</name>
<dbReference type="EMBL" id="JAUIQD010000006">
    <property type="protein sequence ID" value="KAK3345906.1"/>
    <property type="molecule type" value="Genomic_DNA"/>
</dbReference>
<gene>
    <name evidence="2" type="ORF">B0T25DRAFT_520445</name>
</gene>
<protein>
    <submittedName>
        <fullName evidence="2">Uncharacterized protein</fullName>
    </submittedName>
</protein>
<evidence type="ECO:0000313" key="3">
    <source>
        <dbReference type="Proteomes" id="UP001275084"/>
    </source>
</evidence>
<reference evidence="2" key="2">
    <citation type="submission" date="2023-06" db="EMBL/GenBank/DDBJ databases">
        <authorList>
            <consortium name="Lawrence Berkeley National Laboratory"/>
            <person name="Haridas S."/>
            <person name="Hensen N."/>
            <person name="Bonometti L."/>
            <person name="Westerberg I."/>
            <person name="Brannstrom I.O."/>
            <person name="Guillou S."/>
            <person name="Cros-Aarteil S."/>
            <person name="Calhoun S."/>
            <person name="Kuo A."/>
            <person name="Mondo S."/>
            <person name="Pangilinan J."/>
            <person name="Riley R."/>
            <person name="Labutti K."/>
            <person name="Andreopoulos B."/>
            <person name="Lipzen A."/>
            <person name="Chen C."/>
            <person name="Yanf M."/>
            <person name="Daum C."/>
            <person name="Ng V."/>
            <person name="Clum A."/>
            <person name="Steindorff A."/>
            <person name="Ohm R."/>
            <person name="Martin F."/>
            <person name="Silar P."/>
            <person name="Natvig D."/>
            <person name="Lalanne C."/>
            <person name="Gautier V."/>
            <person name="Ament-Velasquez S.L."/>
            <person name="Kruys A."/>
            <person name="Hutchinson M.I."/>
            <person name="Powell A.J."/>
            <person name="Barry K."/>
            <person name="Miller A.N."/>
            <person name="Grigoriev I.V."/>
            <person name="Debuchy R."/>
            <person name="Gladieux P."/>
            <person name="Thoren M.H."/>
            <person name="Johannesson H."/>
        </authorList>
    </citation>
    <scope>NUCLEOTIDE SEQUENCE</scope>
    <source>
        <strain evidence="2">CBS 955.72</strain>
    </source>
</reference>
<keyword evidence="3" id="KW-1185">Reference proteome</keyword>
<feature type="compositionally biased region" description="Polar residues" evidence="1">
    <location>
        <begin position="314"/>
        <end position="323"/>
    </location>
</feature>
<accession>A0AAJ0HA93</accession>
<feature type="region of interest" description="Disordered" evidence="1">
    <location>
        <begin position="275"/>
        <end position="323"/>
    </location>
</feature>
<organism evidence="2 3">
    <name type="scientific">Lasiosphaeria hispida</name>
    <dbReference type="NCBI Taxonomy" id="260671"/>
    <lineage>
        <taxon>Eukaryota</taxon>
        <taxon>Fungi</taxon>
        <taxon>Dikarya</taxon>
        <taxon>Ascomycota</taxon>
        <taxon>Pezizomycotina</taxon>
        <taxon>Sordariomycetes</taxon>
        <taxon>Sordariomycetidae</taxon>
        <taxon>Sordariales</taxon>
        <taxon>Lasiosphaeriaceae</taxon>
        <taxon>Lasiosphaeria</taxon>
    </lineage>
</organism>
<dbReference type="Proteomes" id="UP001275084">
    <property type="component" value="Unassembled WGS sequence"/>
</dbReference>